<evidence type="ECO:0000313" key="2">
    <source>
        <dbReference type="EMBL" id="KKN82018.1"/>
    </source>
</evidence>
<dbReference type="Gene3D" id="1.10.30.50">
    <property type="match status" value="1"/>
</dbReference>
<dbReference type="InterPro" id="IPR052892">
    <property type="entry name" value="NA-targeting_endonuclease"/>
</dbReference>
<dbReference type="PANTHER" id="PTHR33877:SF1">
    <property type="entry name" value="TYPE IV METHYL-DIRECTED RESTRICTION ENZYME ECOKMCRA"/>
    <property type="match status" value="1"/>
</dbReference>
<organism evidence="2">
    <name type="scientific">marine sediment metagenome</name>
    <dbReference type="NCBI Taxonomy" id="412755"/>
    <lineage>
        <taxon>unclassified sequences</taxon>
        <taxon>metagenomes</taxon>
        <taxon>ecological metagenomes</taxon>
    </lineage>
</organism>
<dbReference type="GO" id="GO:0004519">
    <property type="term" value="F:endonuclease activity"/>
    <property type="evidence" value="ECO:0007669"/>
    <property type="project" value="InterPro"/>
</dbReference>
<gene>
    <name evidence="2" type="ORF">LCGC14_0312850</name>
</gene>
<dbReference type="Pfam" id="PF01844">
    <property type="entry name" value="HNH"/>
    <property type="match status" value="1"/>
</dbReference>
<dbReference type="GO" id="GO:0008270">
    <property type="term" value="F:zinc ion binding"/>
    <property type="evidence" value="ECO:0007669"/>
    <property type="project" value="InterPro"/>
</dbReference>
<reference evidence="2" key="1">
    <citation type="journal article" date="2015" name="Nature">
        <title>Complex archaea that bridge the gap between prokaryotes and eukaryotes.</title>
        <authorList>
            <person name="Spang A."/>
            <person name="Saw J.H."/>
            <person name="Jorgensen S.L."/>
            <person name="Zaremba-Niedzwiedzka K."/>
            <person name="Martijn J."/>
            <person name="Lind A.E."/>
            <person name="van Eijk R."/>
            <person name="Schleper C."/>
            <person name="Guy L."/>
            <person name="Ettema T.J."/>
        </authorList>
    </citation>
    <scope>NUCLEOTIDE SEQUENCE</scope>
</reference>
<comment type="caution">
    <text evidence="2">The sequence shown here is derived from an EMBL/GenBank/DDBJ whole genome shotgun (WGS) entry which is preliminary data.</text>
</comment>
<name>A0A0F9WT67_9ZZZZ</name>
<dbReference type="EMBL" id="LAZR01000206">
    <property type="protein sequence ID" value="KKN82018.1"/>
    <property type="molecule type" value="Genomic_DNA"/>
</dbReference>
<dbReference type="PANTHER" id="PTHR33877">
    <property type="entry name" value="SLL1193 PROTEIN"/>
    <property type="match status" value="1"/>
</dbReference>
<protein>
    <recommendedName>
        <fullName evidence="1">HNH nuclease domain-containing protein</fullName>
    </recommendedName>
</protein>
<dbReference type="InterPro" id="IPR003615">
    <property type="entry name" value="HNH_nuc"/>
</dbReference>
<accession>A0A0F9WT67</accession>
<evidence type="ECO:0000259" key="1">
    <source>
        <dbReference type="SMART" id="SM00507"/>
    </source>
</evidence>
<proteinExistence type="predicted"/>
<dbReference type="AlphaFoldDB" id="A0A0F9WT67"/>
<sequence>MIAVQKHDYHRTEKGKAVIAVQGAKRRALMRTPEVGLSAAGWLDILSRAKGRCFYCKAKAKLTLDHVVPLSRGGQHVKENVVAACLSCNSKKGNRLWLLI</sequence>
<feature type="domain" description="HNH nuclease" evidence="1">
    <location>
        <begin position="40"/>
        <end position="90"/>
    </location>
</feature>
<dbReference type="CDD" id="cd00085">
    <property type="entry name" value="HNHc"/>
    <property type="match status" value="1"/>
</dbReference>
<dbReference type="GO" id="GO:0003676">
    <property type="term" value="F:nucleic acid binding"/>
    <property type="evidence" value="ECO:0007669"/>
    <property type="project" value="InterPro"/>
</dbReference>
<dbReference type="SMART" id="SM00507">
    <property type="entry name" value="HNHc"/>
    <property type="match status" value="1"/>
</dbReference>
<dbReference type="InterPro" id="IPR002711">
    <property type="entry name" value="HNH"/>
</dbReference>